<feature type="non-terminal residue" evidence="3">
    <location>
        <position position="1"/>
    </location>
</feature>
<dbReference type="Pfam" id="PF01839">
    <property type="entry name" value="FG-GAP"/>
    <property type="match status" value="1"/>
</dbReference>
<sequence>ANGHVLDRATDIDDAGSYDQPDQLFLYDCDGFVDHSPRLGQAWSQPRVSRALVPGDFDNDGDEDLLITASGGAPRLLRNDLEGGSWLTLRLHSHAAGNRHALGARIVIDTGQSVLHRQMHGGGSYLAGRPPRVHVGLGTSLSARVTVYWPGGGVGGWTLSAGDHDLVQGQAP</sequence>
<dbReference type="InterPro" id="IPR027039">
    <property type="entry name" value="Crtac1"/>
</dbReference>
<dbReference type="InterPro" id="IPR013517">
    <property type="entry name" value="FG-GAP"/>
</dbReference>
<accession>A0A381XC28</accession>
<dbReference type="PANTHER" id="PTHR16026:SF0">
    <property type="entry name" value="CARTILAGE ACIDIC PROTEIN 1"/>
    <property type="match status" value="1"/>
</dbReference>
<keyword evidence="1" id="KW-0732">Signal</keyword>
<evidence type="ECO:0000313" key="3">
    <source>
        <dbReference type="EMBL" id="SVA62150.1"/>
    </source>
</evidence>
<organism evidence="3">
    <name type="scientific">marine metagenome</name>
    <dbReference type="NCBI Taxonomy" id="408172"/>
    <lineage>
        <taxon>unclassified sequences</taxon>
        <taxon>metagenomes</taxon>
        <taxon>ecological metagenomes</taxon>
    </lineage>
</organism>
<dbReference type="EMBL" id="UINC01014597">
    <property type="protein sequence ID" value="SVA62150.1"/>
    <property type="molecule type" value="Genomic_DNA"/>
</dbReference>
<evidence type="ECO:0000256" key="1">
    <source>
        <dbReference type="ARBA" id="ARBA00022729"/>
    </source>
</evidence>
<dbReference type="Pfam" id="PF07593">
    <property type="entry name" value="UnbV_ASPIC"/>
    <property type="match status" value="1"/>
</dbReference>
<proteinExistence type="predicted"/>
<protein>
    <recommendedName>
        <fullName evidence="2">ASPIC/UnbV domain-containing protein</fullName>
    </recommendedName>
</protein>
<dbReference type="AlphaFoldDB" id="A0A381XC28"/>
<evidence type="ECO:0000259" key="2">
    <source>
        <dbReference type="Pfam" id="PF07593"/>
    </source>
</evidence>
<gene>
    <name evidence="3" type="ORF">METZ01_LOCUS115004</name>
</gene>
<dbReference type="SUPFAM" id="SSF69318">
    <property type="entry name" value="Integrin alpha N-terminal domain"/>
    <property type="match status" value="1"/>
</dbReference>
<dbReference type="InterPro" id="IPR011519">
    <property type="entry name" value="UnbV_ASPIC"/>
</dbReference>
<dbReference type="PANTHER" id="PTHR16026">
    <property type="entry name" value="CARTILAGE ACIDIC PROTEIN 1"/>
    <property type="match status" value="1"/>
</dbReference>
<feature type="domain" description="ASPIC/UnbV" evidence="2">
    <location>
        <begin position="101"/>
        <end position="154"/>
    </location>
</feature>
<name>A0A381XC28_9ZZZZ</name>
<dbReference type="InterPro" id="IPR028994">
    <property type="entry name" value="Integrin_alpha_N"/>
</dbReference>
<reference evidence="3" key="1">
    <citation type="submission" date="2018-05" db="EMBL/GenBank/DDBJ databases">
        <authorList>
            <person name="Lanie J.A."/>
            <person name="Ng W.-L."/>
            <person name="Kazmierczak K.M."/>
            <person name="Andrzejewski T.M."/>
            <person name="Davidsen T.M."/>
            <person name="Wayne K.J."/>
            <person name="Tettelin H."/>
            <person name="Glass J.I."/>
            <person name="Rusch D."/>
            <person name="Podicherti R."/>
            <person name="Tsui H.-C.T."/>
            <person name="Winkler M.E."/>
        </authorList>
    </citation>
    <scope>NUCLEOTIDE SEQUENCE</scope>
</reference>